<reference evidence="3" key="1">
    <citation type="submission" date="2020-05" db="EMBL/GenBank/DDBJ databases">
        <title>Frigoriglobus tundricola gen. nov., sp. nov., a psychrotolerant cellulolytic planctomycete of the family Gemmataceae with two divergent copies of 16S rRNA gene.</title>
        <authorList>
            <person name="Kulichevskaya I.S."/>
            <person name="Ivanova A.A."/>
            <person name="Naumoff D.G."/>
            <person name="Beletsky A.V."/>
            <person name="Rijpstra W.I.C."/>
            <person name="Sinninghe Damste J.S."/>
            <person name="Mardanov A.V."/>
            <person name="Ravin N.V."/>
            <person name="Dedysh S.N."/>
        </authorList>
    </citation>
    <scope>NUCLEOTIDE SEQUENCE [LARGE SCALE GENOMIC DNA]</scope>
    <source>
        <strain evidence="3">PL17</strain>
    </source>
</reference>
<dbReference type="Proteomes" id="UP000503447">
    <property type="component" value="Chromosome"/>
</dbReference>
<evidence type="ECO:0000313" key="3">
    <source>
        <dbReference type="Proteomes" id="UP000503447"/>
    </source>
</evidence>
<keyword evidence="1" id="KW-0812">Transmembrane</keyword>
<evidence type="ECO:0000313" key="2">
    <source>
        <dbReference type="EMBL" id="QJW93762.1"/>
    </source>
</evidence>
<keyword evidence="1" id="KW-0472">Membrane</keyword>
<protein>
    <submittedName>
        <fullName evidence="2">Uncharacterized protein</fullName>
    </submittedName>
</protein>
<accession>A0A6M5YL83</accession>
<keyword evidence="3" id="KW-1185">Reference proteome</keyword>
<sequence length="137" mass="15162">MGEWLRWAFGWACGALAVLKFAAGLWCWVELRRKWLELPELWGVDWLDIVFRVERAFGMPLTAADFAGWTTGARVGLTAGQLWELVADKLRGAGAEVPADGWERVVAVLSEALNVRAERIATESRLCADLDMGSGPE</sequence>
<keyword evidence="1" id="KW-1133">Transmembrane helix</keyword>
<dbReference type="AlphaFoldDB" id="A0A6M5YL83"/>
<dbReference type="RefSeq" id="WP_171469898.1">
    <property type="nucleotide sequence ID" value="NZ_CP053452.2"/>
</dbReference>
<evidence type="ECO:0000256" key="1">
    <source>
        <dbReference type="SAM" id="Phobius"/>
    </source>
</evidence>
<proteinExistence type="predicted"/>
<organism evidence="2 3">
    <name type="scientific">Frigoriglobus tundricola</name>
    <dbReference type="NCBI Taxonomy" id="2774151"/>
    <lineage>
        <taxon>Bacteria</taxon>
        <taxon>Pseudomonadati</taxon>
        <taxon>Planctomycetota</taxon>
        <taxon>Planctomycetia</taxon>
        <taxon>Gemmatales</taxon>
        <taxon>Gemmataceae</taxon>
        <taxon>Frigoriglobus</taxon>
    </lineage>
</organism>
<dbReference type="KEGG" id="ftj:FTUN_1273"/>
<gene>
    <name evidence="2" type="ORF">FTUN_1273</name>
</gene>
<feature type="transmembrane region" description="Helical" evidence="1">
    <location>
        <begin position="6"/>
        <end position="29"/>
    </location>
</feature>
<dbReference type="EMBL" id="CP053452">
    <property type="protein sequence ID" value="QJW93762.1"/>
    <property type="molecule type" value="Genomic_DNA"/>
</dbReference>
<name>A0A6M5YL83_9BACT</name>